<dbReference type="RefSeq" id="WP_051239803.1">
    <property type="nucleotide sequence ID" value="NZ_AUFF01000003.1"/>
</dbReference>
<dbReference type="eggNOG" id="COG1943">
    <property type="taxonomic scope" value="Bacteria"/>
</dbReference>
<feature type="domain" description="Transposase IS200-like" evidence="1">
    <location>
        <begin position="9"/>
        <end position="124"/>
    </location>
</feature>
<evidence type="ECO:0000259" key="1">
    <source>
        <dbReference type="SMART" id="SM01321"/>
    </source>
</evidence>
<dbReference type="PANTHER" id="PTHR34322">
    <property type="entry name" value="TRANSPOSASE, Y1_TNP DOMAIN-CONTAINING"/>
    <property type="match status" value="1"/>
</dbReference>
<dbReference type="OrthoDB" id="9814067at2"/>
<name>A0A091C0J6_9GAMM</name>
<dbReference type="AlphaFoldDB" id="A0A091C0J6"/>
<dbReference type="GO" id="GO:0006313">
    <property type="term" value="P:DNA transposition"/>
    <property type="evidence" value="ECO:0007669"/>
    <property type="project" value="InterPro"/>
</dbReference>
<comment type="caution">
    <text evidence="2">The sequence shown here is derived from an EMBL/GenBank/DDBJ whole genome shotgun (WGS) entry which is preliminary data.</text>
</comment>
<proteinExistence type="predicted"/>
<dbReference type="GO" id="GO:0004803">
    <property type="term" value="F:transposase activity"/>
    <property type="evidence" value="ECO:0007669"/>
    <property type="project" value="InterPro"/>
</dbReference>
<reference evidence="2 3" key="1">
    <citation type="submission" date="2013-09" db="EMBL/GenBank/DDBJ databases">
        <title>Genome sequencing of Arenimonas composti.</title>
        <authorList>
            <person name="Chen F."/>
            <person name="Wang G."/>
        </authorList>
    </citation>
    <scope>NUCLEOTIDE SEQUENCE [LARGE SCALE GENOMIC DNA]</scope>
    <source>
        <strain evidence="2 3">TR7-09</strain>
    </source>
</reference>
<sequence length="217" mass="24514">MPRRPRITHPDLTQHIVQRGNNRGLCFFADEDRRTYLGALREAAMRNVCLVHAFVLMSNHVHLLVTPGEEGAVAATMQSLGRKFVRHVNDTHGRSGTLWEGRYHSTPVYGLGHTLACYRYIEENPVRARMVGTAGEWPWSSHIANATGLPDGLLTPHAAFLGLGDEDRRRGENYARLFDRPLPAHVVDEIRFCLRRREPFGKPPANDRLTEESDPSC</sequence>
<dbReference type="PANTHER" id="PTHR34322:SF2">
    <property type="entry name" value="TRANSPOSASE IS200-LIKE DOMAIN-CONTAINING PROTEIN"/>
    <property type="match status" value="1"/>
</dbReference>
<evidence type="ECO:0000313" key="2">
    <source>
        <dbReference type="EMBL" id="KFN50155.1"/>
    </source>
</evidence>
<accession>A0A091C0J6</accession>
<dbReference type="SMART" id="SM01321">
    <property type="entry name" value="Y1_Tnp"/>
    <property type="match status" value="1"/>
</dbReference>
<dbReference type="Gene3D" id="3.30.70.1290">
    <property type="entry name" value="Transposase IS200-like"/>
    <property type="match status" value="1"/>
</dbReference>
<dbReference type="InterPro" id="IPR002686">
    <property type="entry name" value="Transposase_17"/>
</dbReference>
<dbReference type="EMBL" id="AWXU01000022">
    <property type="protein sequence ID" value="KFN50155.1"/>
    <property type="molecule type" value="Genomic_DNA"/>
</dbReference>
<evidence type="ECO:0000313" key="3">
    <source>
        <dbReference type="Proteomes" id="UP000029391"/>
    </source>
</evidence>
<keyword evidence="3" id="KW-1185">Reference proteome</keyword>
<protein>
    <recommendedName>
        <fullName evidence="1">Transposase IS200-like domain-containing protein</fullName>
    </recommendedName>
</protein>
<dbReference type="GO" id="GO:0003677">
    <property type="term" value="F:DNA binding"/>
    <property type="evidence" value="ECO:0007669"/>
    <property type="project" value="InterPro"/>
</dbReference>
<organism evidence="2 3">
    <name type="scientific">Arenimonas composti TR7-09 = DSM 18010</name>
    <dbReference type="NCBI Taxonomy" id="1121013"/>
    <lineage>
        <taxon>Bacteria</taxon>
        <taxon>Pseudomonadati</taxon>
        <taxon>Pseudomonadota</taxon>
        <taxon>Gammaproteobacteria</taxon>
        <taxon>Lysobacterales</taxon>
        <taxon>Lysobacteraceae</taxon>
        <taxon>Arenimonas</taxon>
    </lineage>
</organism>
<gene>
    <name evidence="2" type="ORF">P873_07920</name>
</gene>
<dbReference type="Proteomes" id="UP000029391">
    <property type="component" value="Unassembled WGS sequence"/>
</dbReference>
<dbReference type="Pfam" id="PF01797">
    <property type="entry name" value="Y1_Tnp"/>
    <property type="match status" value="1"/>
</dbReference>
<dbReference type="InterPro" id="IPR036515">
    <property type="entry name" value="Transposase_17_sf"/>
</dbReference>
<dbReference type="SUPFAM" id="SSF143422">
    <property type="entry name" value="Transposase IS200-like"/>
    <property type="match status" value="1"/>
</dbReference>